<evidence type="ECO:0000256" key="2">
    <source>
        <dbReference type="ARBA" id="ARBA00022670"/>
    </source>
</evidence>
<dbReference type="AlphaFoldDB" id="A0A9W6SIX0"/>
<feature type="compositionally biased region" description="Low complexity" evidence="7">
    <location>
        <begin position="630"/>
        <end position="642"/>
    </location>
</feature>
<feature type="active site" description="Charge relay system" evidence="5 6">
    <location>
        <position position="161"/>
    </location>
</feature>
<name>A0A9W6SIX0_9ACTN</name>
<dbReference type="Proteomes" id="UP001165079">
    <property type="component" value="Unassembled WGS sequence"/>
</dbReference>
<dbReference type="InterPro" id="IPR023828">
    <property type="entry name" value="Peptidase_S8_Ser-AS"/>
</dbReference>
<dbReference type="InterPro" id="IPR022398">
    <property type="entry name" value="Peptidase_S8_His-AS"/>
</dbReference>
<keyword evidence="8" id="KW-0732">Signal</keyword>
<feature type="chain" id="PRO_5040913304" description="Peptidase S8/S53 domain-containing protein" evidence="8">
    <location>
        <begin position="30"/>
        <end position="756"/>
    </location>
</feature>
<comment type="caution">
    <text evidence="10">The sequence shown here is derived from an EMBL/GenBank/DDBJ whole genome shotgun (WGS) entry which is preliminary data.</text>
</comment>
<dbReference type="SUPFAM" id="SSF52743">
    <property type="entry name" value="Subtilisin-like"/>
    <property type="match status" value="1"/>
</dbReference>
<dbReference type="PROSITE" id="PS00138">
    <property type="entry name" value="SUBTILASE_SER"/>
    <property type="match status" value="1"/>
</dbReference>
<dbReference type="FunFam" id="3.40.50.200:FF:000014">
    <property type="entry name" value="Proteinase K"/>
    <property type="match status" value="1"/>
</dbReference>
<keyword evidence="4 6" id="KW-0720">Serine protease</keyword>
<protein>
    <recommendedName>
        <fullName evidence="9">Peptidase S8/S53 domain-containing protein</fullName>
    </recommendedName>
</protein>
<evidence type="ECO:0000313" key="11">
    <source>
        <dbReference type="Proteomes" id="UP001165079"/>
    </source>
</evidence>
<dbReference type="PRINTS" id="PR00723">
    <property type="entry name" value="SUBTILISIN"/>
</dbReference>
<dbReference type="Gene3D" id="2.60.120.260">
    <property type="entry name" value="Galactose-binding domain-like"/>
    <property type="match status" value="1"/>
</dbReference>
<evidence type="ECO:0000256" key="3">
    <source>
        <dbReference type="ARBA" id="ARBA00022801"/>
    </source>
</evidence>
<dbReference type="RefSeq" id="WP_285663085.1">
    <property type="nucleotide sequence ID" value="NZ_BSTX01000002.1"/>
</dbReference>
<dbReference type="GO" id="GO:0006508">
    <property type="term" value="P:proteolysis"/>
    <property type="evidence" value="ECO:0007669"/>
    <property type="project" value="UniProtKB-KW"/>
</dbReference>
<dbReference type="InterPro" id="IPR006311">
    <property type="entry name" value="TAT_signal"/>
</dbReference>
<dbReference type="GO" id="GO:0005615">
    <property type="term" value="C:extracellular space"/>
    <property type="evidence" value="ECO:0007669"/>
    <property type="project" value="TreeGrafter"/>
</dbReference>
<keyword evidence="11" id="KW-1185">Reference proteome</keyword>
<evidence type="ECO:0000259" key="9">
    <source>
        <dbReference type="Pfam" id="PF00082"/>
    </source>
</evidence>
<dbReference type="GO" id="GO:0004252">
    <property type="term" value="F:serine-type endopeptidase activity"/>
    <property type="evidence" value="ECO:0007669"/>
    <property type="project" value="UniProtKB-UniRule"/>
</dbReference>
<evidence type="ECO:0000256" key="5">
    <source>
        <dbReference type="PIRSR" id="PIRSR615500-1"/>
    </source>
</evidence>
<evidence type="ECO:0000256" key="7">
    <source>
        <dbReference type="SAM" id="MobiDB-lite"/>
    </source>
</evidence>
<evidence type="ECO:0000256" key="4">
    <source>
        <dbReference type="ARBA" id="ARBA00022825"/>
    </source>
</evidence>
<dbReference type="InterPro" id="IPR000209">
    <property type="entry name" value="Peptidase_S8/S53_dom"/>
</dbReference>
<organism evidence="10 11">
    <name type="scientific">Actinorhabdospora filicis</name>
    <dbReference type="NCBI Taxonomy" id="1785913"/>
    <lineage>
        <taxon>Bacteria</taxon>
        <taxon>Bacillati</taxon>
        <taxon>Actinomycetota</taxon>
        <taxon>Actinomycetes</taxon>
        <taxon>Micromonosporales</taxon>
        <taxon>Micromonosporaceae</taxon>
        <taxon>Actinorhabdospora</taxon>
    </lineage>
</organism>
<dbReference type="Pfam" id="PF00082">
    <property type="entry name" value="Peptidase_S8"/>
    <property type="match status" value="1"/>
</dbReference>
<dbReference type="PROSITE" id="PS51318">
    <property type="entry name" value="TAT"/>
    <property type="match status" value="1"/>
</dbReference>
<evidence type="ECO:0000256" key="1">
    <source>
        <dbReference type="ARBA" id="ARBA00011073"/>
    </source>
</evidence>
<dbReference type="PROSITE" id="PS00137">
    <property type="entry name" value="SUBTILASE_HIS"/>
    <property type="match status" value="1"/>
</dbReference>
<dbReference type="PANTHER" id="PTHR43806">
    <property type="entry name" value="PEPTIDASE S8"/>
    <property type="match status" value="1"/>
</dbReference>
<dbReference type="InterPro" id="IPR034193">
    <property type="entry name" value="PCSK9_ProteinaseK-like"/>
</dbReference>
<accession>A0A9W6SIX0</accession>
<feature type="domain" description="Peptidase S8/S53" evidence="9">
    <location>
        <begin position="153"/>
        <end position="382"/>
    </location>
</feature>
<feature type="active site" description="Charge relay system" evidence="5 6">
    <location>
        <position position="194"/>
    </location>
</feature>
<dbReference type="PROSITE" id="PS51892">
    <property type="entry name" value="SUBTILASE"/>
    <property type="match status" value="1"/>
</dbReference>
<feature type="signal peptide" evidence="8">
    <location>
        <begin position="1"/>
        <end position="29"/>
    </location>
</feature>
<reference evidence="10" key="1">
    <citation type="submission" date="2023-03" db="EMBL/GenBank/DDBJ databases">
        <title>Actinorhabdospora filicis NBRC 111898.</title>
        <authorList>
            <person name="Ichikawa N."/>
            <person name="Sato H."/>
            <person name="Tonouchi N."/>
        </authorList>
    </citation>
    <scope>NUCLEOTIDE SEQUENCE</scope>
    <source>
        <strain evidence="10">NBRC 111898</strain>
    </source>
</reference>
<dbReference type="InterPro" id="IPR036852">
    <property type="entry name" value="Peptidase_S8/S53_dom_sf"/>
</dbReference>
<sequence length="756" mass="76296">MRSSLLRRGLLTGLLAAVTAITASGTAGAAAPEGDVIHAASRPIAGHYVVFFDESRASLSSTAIAAASASLVDRYGGSLRSVWDTAVHGFSVTGMDETQARRLAADPSVRQVRQSGTAVAFDEQANPPSYGLDRVDQRKLPLDSKYIYNNTSAGVNVYVTDTGIKYTHQEFEGRAKLGADFINDGRNGEDCFGHGTHVSGTIAGKTVGLAKKANLFSVRMLGQNCGNTGPDSAGIDALNWIAKNAVKPAVVNMSWGFDDAHIGDAALKAVNDAGIPMVAAAGNNGGDGCSFGPGGVYAPIINVGNSNKTDNKSGTSNYGSCLDLWAPGENIYSAYYSSNTAYSNMTGTSMASPHVAGAVALYLQGHPSATPAQVQDFIVTGSTPDVLQGNIGSGSPNKLLYSRGDSGPPPGNDFSIGVSPSQVSVAPGSAVSASVATTLVSGTAESVALSASGLPSGVTATFQPESVTAGESAKLSLAASAGAQPGTYPLTVTGRAASATHDAPLSLVVTGGPGGGNDFSLSLSPTSGTVQAGQSTTSTVSTTVVTGTAETVRLTASGLPTGVTATFDPSSVTAGGTSRLTVATASSTAAGTYSVKVTGSADSATHDATFTLTVTRVQPGNGIQNGGFETGTLTGWTPTGTTGVTGPGRTGSYAAKLGGASGTSSISQTFTVPTGKSTLSLYYRQSNCATFNDQTVVELTDTATGQKQTLATGYCFNGTFWWPAQGTVTTGHSYTITVRHTTTGQSSAAIDDVVLS</sequence>
<comment type="similarity">
    <text evidence="1 6">Belongs to the peptidase S8 family.</text>
</comment>
<dbReference type="CDD" id="cd04077">
    <property type="entry name" value="Peptidases_S8_PCSK9_ProteinaseK_like"/>
    <property type="match status" value="1"/>
</dbReference>
<dbReference type="InterPro" id="IPR015500">
    <property type="entry name" value="Peptidase_S8_subtilisin-rel"/>
</dbReference>
<feature type="region of interest" description="Disordered" evidence="7">
    <location>
        <begin position="628"/>
        <end position="647"/>
    </location>
</feature>
<keyword evidence="2 6" id="KW-0645">Protease</keyword>
<proteinExistence type="inferred from homology"/>
<keyword evidence="3 6" id="KW-0378">Hydrolase</keyword>
<dbReference type="EMBL" id="BSTX01000002">
    <property type="protein sequence ID" value="GLZ77905.1"/>
    <property type="molecule type" value="Genomic_DNA"/>
</dbReference>
<gene>
    <name evidence="10" type="ORF">Afil01_27120</name>
</gene>
<dbReference type="PANTHER" id="PTHR43806:SF11">
    <property type="entry name" value="CEREVISIN-RELATED"/>
    <property type="match status" value="1"/>
</dbReference>
<evidence type="ECO:0000256" key="6">
    <source>
        <dbReference type="PROSITE-ProRule" id="PRU01240"/>
    </source>
</evidence>
<dbReference type="InterPro" id="IPR050131">
    <property type="entry name" value="Peptidase_S8_subtilisin-like"/>
</dbReference>
<evidence type="ECO:0000256" key="8">
    <source>
        <dbReference type="SAM" id="SignalP"/>
    </source>
</evidence>
<evidence type="ECO:0000313" key="10">
    <source>
        <dbReference type="EMBL" id="GLZ77905.1"/>
    </source>
</evidence>
<dbReference type="Gene3D" id="3.40.50.200">
    <property type="entry name" value="Peptidase S8/S53 domain"/>
    <property type="match status" value="1"/>
</dbReference>
<feature type="active site" description="Charge relay system" evidence="5 6">
    <location>
        <position position="349"/>
    </location>
</feature>